<feature type="region of interest" description="Disordered" evidence="1">
    <location>
        <begin position="1"/>
        <end position="28"/>
    </location>
</feature>
<evidence type="ECO:0000259" key="2">
    <source>
        <dbReference type="Pfam" id="PF13699"/>
    </source>
</evidence>
<evidence type="ECO:0000256" key="1">
    <source>
        <dbReference type="SAM" id="MobiDB-lite"/>
    </source>
</evidence>
<dbReference type="KEGG" id="tom:BWR18_09995"/>
<feature type="region of interest" description="Disordered" evidence="1">
    <location>
        <begin position="778"/>
        <end position="811"/>
    </location>
</feature>
<gene>
    <name evidence="3" type="ORF">BWR18_09995</name>
</gene>
<feature type="domain" description="eCIS core" evidence="2">
    <location>
        <begin position="90"/>
        <end position="158"/>
    </location>
</feature>
<dbReference type="STRING" id="299262.BWR18_09995"/>
<proteinExistence type="predicted"/>
<evidence type="ECO:0000313" key="4">
    <source>
        <dbReference type="Proteomes" id="UP000186336"/>
    </source>
</evidence>
<dbReference type="InterPro" id="IPR025295">
    <property type="entry name" value="eCIS_core_dom"/>
</dbReference>
<dbReference type="AlphaFoldDB" id="A0A1P8MVK4"/>
<dbReference type="EMBL" id="CP019312">
    <property type="protein sequence ID" value="APX11969.1"/>
    <property type="molecule type" value="Genomic_DNA"/>
</dbReference>
<sequence length="1064" mass="112690">MAAKDSGAKTGRGGQAAHGTPKGRPARLANQTAQRLGLPRAAGAPVGRHDAPEERRAEVVAQHTRNCACGGTCPACAAAAAATGGQRLARGDQQRFENRYGSNLDNIRLHTGPAAAAATREVGASAFAFDSSIVLGPSVRPGTQRGDRVLAHELAHIALGDSHGAIRRAPPENESEQARALRTDAQAEKRDPAAGATTADLLDENRISIATLSDSADHTRRVLARVIGRRGLDETGVLVGRMEGEAASDLGTADTRTVSGIARAQYDLLKEDWDRFSLMVRTLAAMRLEHNIQSLEQWAGYVRGMPDTRVRADMVASDHLNFLDRAMERPYVGPINMLEQAEVWATTASPGEREFAAAVNRGEVHGGCQHCHSVKAIPDYDRSFSPFAEERVPLHLRARQIAVEDVMNGGWVPPEIMGQTLTGETATGQMRDTFQGPGVTSIMDSIDMTRPQFRALQQQVTGREAHERPVANDMGDLIRQLMIANVIVEDTIGSGADGEQIRGRILGAISSRQEQMRDLKADVNESDYDFFLLQEMVQALIGGVDADVRIMMRTSQATKAQEKQDRAILEAILGIGALLLLVTPLAPLGVGIGVGLAVSQLEQGITGLMEGTDIMRGTGAGVFSEAQEQAAGSMIAGGLANIAMSVVDLGLTGVGAVHSIRAAGAARAADAPTTSLAPRGAGGSSEALRPDMIWSRPQVDDATGTMRFTAQRLTADGAGESIEVMVDMQNRVATARVQTPQGPVTVRFGRNGSVIVDPPAGAAASTPNTTGSYPILTAGSGSPDLPGPLRLPPGDPPRLALPPGETSAPALPRSEFDFSDVSGFGEGATGRQFVVSPEGVATPEFAGPRWLVTPEGVVVPDLPPVRSDIPIYMGDLAPGQVPRIDLGQRQIAVGPLPEGMPSWHEVFLNPRPGVTTQTVNQMRRAPSGAARPGQVRGAQLEDFVTEAAGPLAQRGGSGLRTPVTGQMRFPDVRQPMFGNTLSYEAKNYLRWISPTGGGTAALREVPLSSSLSQQVTNDAFLMNFGTTNYRPVWVFGNAPPSAELANALRQAGIPYMMFGDRLVP</sequence>
<protein>
    <recommendedName>
        <fullName evidence="2">eCIS core domain-containing protein</fullName>
    </recommendedName>
</protein>
<feature type="compositionally biased region" description="Basic and acidic residues" evidence="1">
    <location>
        <begin position="176"/>
        <end position="192"/>
    </location>
</feature>
<reference evidence="3 4" key="1">
    <citation type="submission" date="2017-01" db="EMBL/GenBank/DDBJ databases">
        <title>Complete genome of Tateyamaria omphalii DOK1-4 isolated from seawater in Dokdo.</title>
        <authorList>
            <person name="Kim J.H."/>
            <person name="Chi W.-J."/>
        </authorList>
    </citation>
    <scope>NUCLEOTIDE SEQUENCE [LARGE SCALE GENOMIC DNA]</scope>
    <source>
        <strain evidence="3 4">DOK1-4</strain>
    </source>
</reference>
<evidence type="ECO:0000313" key="3">
    <source>
        <dbReference type="EMBL" id="APX11969.1"/>
    </source>
</evidence>
<feature type="region of interest" description="Disordered" evidence="1">
    <location>
        <begin position="668"/>
        <end position="688"/>
    </location>
</feature>
<feature type="compositionally biased region" description="Pro residues" evidence="1">
    <location>
        <begin position="785"/>
        <end position="800"/>
    </location>
</feature>
<accession>A0A1P8MVK4</accession>
<name>A0A1P8MVK4_9RHOB</name>
<dbReference type="Pfam" id="PF13699">
    <property type="entry name" value="eCIS_core"/>
    <property type="match status" value="1"/>
</dbReference>
<organism evidence="3 4">
    <name type="scientific">Tateyamaria omphalii</name>
    <dbReference type="NCBI Taxonomy" id="299262"/>
    <lineage>
        <taxon>Bacteria</taxon>
        <taxon>Pseudomonadati</taxon>
        <taxon>Pseudomonadota</taxon>
        <taxon>Alphaproteobacteria</taxon>
        <taxon>Rhodobacterales</taxon>
        <taxon>Roseobacteraceae</taxon>
        <taxon>Tateyamaria</taxon>
    </lineage>
</organism>
<keyword evidence="4" id="KW-1185">Reference proteome</keyword>
<dbReference type="Proteomes" id="UP000186336">
    <property type="component" value="Chromosome"/>
</dbReference>
<feature type="region of interest" description="Disordered" evidence="1">
    <location>
        <begin position="165"/>
        <end position="198"/>
    </location>
</feature>